<dbReference type="InterPro" id="IPR038322">
    <property type="entry name" value="Pex19_C_sf"/>
</dbReference>
<feature type="region of interest" description="Disordered" evidence="1">
    <location>
        <begin position="301"/>
        <end position="340"/>
    </location>
</feature>
<feature type="region of interest" description="Disordered" evidence="1">
    <location>
        <begin position="577"/>
        <end position="640"/>
    </location>
</feature>
<feature type="compositionally biased region" description="Polar residues" evidence="1">
    <location>
        <begin position="324"/>
        <end position="336"/>
    </location>
</feature>
<evidence type="ECO:0000259" key="2">
    <source>
        <dbReference type="SMART" id="SM00451"/>
    </source>
</evidence>
<dbReference type="GO" id="GO:0033328">
    <property type="term" value="F:peroxisome membrane targeting sequence binding"/>
    <property type="evidence" value="ECO:0007669"/>
    <property type="project" value="TreeGrafter"/>
</dbReference>
<feature type="domain" description="U1-type" evidence="2">
    <location>
        <begin position="237"/>
        <end position="271"/>
    </location>
</feature>
<dbReference type="InterPro" id="IPR003604">
    <property type="entry name" value="Matrin/U1-like-C_Znf_C2H2"/>
</dbReference>
<feature type="compositionally biased region" description="Low complexity" evidence="1">
    <location>
        <begin position="189"/>
        <end position="203"/>
    </location>
</feature>
<dbReference type="GO" id="GO:0003676">
    <property type="term" value="F:nucleic acid binding"/>
    <property type="evidence" value="ECO:0007669"/>
    <property type="project" value="InterPro"/>
</dbReference>
<name>A0A8K0ILQ6_COCNU</name>
<dbReference type="InterPro" id="IPR013087">
    <property type="entry name" value="Znf_C2H2_type"/>
</dbReference>
<proteinExistence type="predicted"/>
<dbReference type="EMBL" id="CM017881">
    <property type="protein sequence ID" value="KAG1362176.1"/>
    <property type="molecule type" value="Genomic_DNA"/>
</dbReference>
<reference evidence="3" key="2">
    <citation type="submission" date="2019-07" db="EMBL/GenBank/DDBJ databases">
        <authorList>
            <person name="Yang Y."/>
            <person name="Bocs S."/>
            <person name="Baudouin L."/>
        </authorList>
    </citation>
    <scope>NUCLEOTIDE SEQUENCE</scope>
    <source>
        <tissue evidence="3">Spear leaf of Hainan Tall coconut</tissue>
    </source>
</reference>
<dbReference type="InterPro" id="IPR006708">
    <property type="entry name" value="Pex19"/>
</dbReference>
<dbReference type="PANTHER" id="PTHR12774:SF2">
    <property type="entry name" value="PEROXISOMAL BIOGENESIS FACTOR 19"/>
    <property type="match status" value="1"/>
</dbReference>
<feature type="region of interest" description="Disordered" evidence="1">
    <location>
        <begin position="69"/>
        <end position="209"/>
    </location>
</feature>
<protein>
    <submittedName>
        <fullName evidence="3">Putative Peroxisome biogenesis protein 19-2</fullName>
    </submittedName>
</protein>
<feature type="compositionally biased region" description="Basic residues" evidence="1">
    <location>
        <begin position="100"/>
        <end position="116"/>
    </location>
</feature>
<dbReference type="GO" id="GO:0045046">
    <property type="term" value="P:protein import into peroxisome membrane"/>
    <property type="evidence" value="ECO:0007669"/>
    <property type="project" value="TreeGrafter"/>
</dbReference>
<dbReference type="SMART" id="SM00451">
    <property type="entry name" value="ZnF_U1"/>
    <property type="match status" value="2"/>
</dbReference>
<reference evidence="3" key="1">
    <citation type="journal article" date="2017" name="Gigascience">
        <title>The genome draft of coconut (Cocos nucifera).</title>
        <authorList>
            <person name="Xiao Y."/>
            <person name="Xu P."/>
            <person name="Fan H."/>
            <person name="Baudouin L."/>
            <person name="Xia W."/>
            <person name="Bocs S."/>
            <person name="Xu J."/>
            <person name="Li Q."/>
            <person name="Guo A."/>
            <person name="Zhou L."/>
            <person name="Li J."/>
            <person name="Wu Y."/>
            <person name="Ma Z."/>
            <person name="Armero A."/>
            <person name="Issali A.E."/>
            <person name="Liu N."/>
            <person name="Peng M."/>
            <person name="Yang Y."/>
        </authorList>
    </citation>
    <scope>NUCLEOTIDE SEQUENCE</scope>
    <source>
        <tissue evidence="3">Spear leaf of Hainan Tall coconut</tissue>
    </source>
</reference>
<feature type="region of interest" description="Disordered" evidence="1">
    <location>
        <begin position="648"/>
        <end position="667"/>
    </location>
</feature>
<dbReference type="PANTHER" id="PTHR12774">
    <property type="entry name" value="PEROXISOMAL BIOGENESIS FACTOR 19"/>
    <property type="match status" value="1"/>
</dbReference>
<dbReference type="GO" id="GO:0005778">
    <property type="term" value="C:peroxisomal membrane"/>
    <property type="evidence" value="ECO:0007669"/>
    <property type="project" value="TreeGrafter"/>
</dbReference>
<dbReference type="Proteomes" id="UP000797356">
    <property type="component" value="Chromosome 10"/>
</dbReference>
<feature type="domain" description="U1-type" evidence="2">
    <location>
        <begin position="474"/>
        <end position="508"/>
    </location>
</feature>
<dbReference type="AlphaFoldDB" id="A0A8K0ILQ6"/>
<evidence type="ECO:0000313" key="4">
    <source>
        <dbReference type="Proteomes" id="UP000797356"/>
    </source>
</evidence>
<dbReference type="Gene3D" id="3.30.160.60">
    <property type="entry name" value="Classic Zinc Finger"/>
    <property type="match status" value="2"/>
</dbReference>
<dbReference type="Gene3D" id="1.20.120.900">
    <property type="entry name" value="Pex19, mPTS binding domain"/>
    <property type="match status" value="1"/>
</dbReference>
<feature type="compositionally biased region" description="Gly residues" evidence="1">
    <location>
        <begin position="126"/>
        <end position="152"/>
    </location>
</feature>
<evidence type="ECO:0000256" key="1">
    <source>
        <dbReference type="SAM" id="MobiDB-lite"/>
    </source>
</evidence>
<sequence length="793" mass="86208">MHKMVPRLNVLETSYYDLCPPLPPEQRGLGSTSAGASYPAPPGLNPAAAAAVKALSQLTQFAGTMDAAERAMAGTQERPWRGKNRGMMGPGGPPPAPPHHPQHPHHQPHHPHHHPTQHGVVSLRPGRGGRSPYRGGGRRGGGPFRGGGGGRGDFGHHPPRQDAGAAAPFRGRGRGRGQLGRAGGRRFHQSAPDSQQPSAAPAPGIEPTSIPDIEQARSRASAPAAAPACMLPKHPLLPIAWCDICRVDCNSLEILEQHKNGKRHKKTVQRIQEIQGQQKFMAELQANVAVKPEIALQKAEENKAAQVVEPSKASDQVGEAKKASTASDNIPSTVLSDQAGGVNKASAVSESMTAADFSDHVIEANKASASSENLTVATVTMEHKLEFEMQSQNVDGRSRPAMEGEAGTMAARSDASHSKALQIEGSARRPWMGGHDRYDRRHGPKRKMMRFARGGKRLRSFEPMCSKPPERPKERPRVCTLCNVMCDTLAVFECHLSGKKHLSRIKRFQGQDTVYGPISVYIPSNQPTAYPPQAPEPFFYGLKSHEMLQQEAHELQAPPVEGCGPQQGALDDFTKLDLAPSRRSGGVGDGKGGGGEEGRASFPPSSSVQGLGMGLPDLKARRKGKQRAPPKGSHASEALEKLTRQTREAVRGLESATATAPRGEGGLDSEAMVEDFVKQFEELAGSQDMESIVETMMQQLLSKEILHEPMKEIGERYPKWLEEHKNELNQEEYDRYHHQYGLILKLNDVYENEPENFSKIVDLMQNMQECGQPPNDIVQELAPDLDLNNLGQM</sequence>
<keyword evidence="4" id="KW-1185">Reference proteome</keyword>
<dbReference type="GO" id="GO:0008270">
    <property type="term" value="F:zinc ion binding"/>
    <property type="evidence" value="ECO:0007669"/>
    <property type="project" value="InterPro"/>
</dbReference>
<dbReference type="OrthoDB" id="434647at2759"/>
<dbReference type="Pfam" id="PF04614">
    <property type="entry name" value="Pex19"/>
    <property type="match status" value="1"/>
</dbReference>
<evidence type="ECO:0000313" key="3">
    <source>
        <dbReference type="EMBL" id="KAG1362176.1"/>
    </source>
</evidence>
<accession>A0A8K0ILQ6</accession>
<dbReference type="Pfam" id="PF12874">
    <property type="entry name" value="zf-met"/>
    <property type="match status" value="2"/>
</dbReference>
<comment type="caution">
    <text evidence="3">The sequence shown here is derived from an EMBL/GenBank/DDBJ whole genome shotgun (WGS) entry which is preliminary data.</text>
</comment>
<gene>
    <name evidence="3" type="ORF">COCNU_10G003950</name>
</gene>
<dbReference type="SUPFAM" id="SSF57667">
    <property type="entry name" value="beta-beta-alpha zinc fingers"/>
    <property type="match status" value="2"/>
</dbReference>
<organism evidence="3 4">
    <name type="scientific">Cocos nucifera</name>
    <name type="common">Coconut palm</name>
    <dbReference type="NCBI Taxonomy" id="13894"/>
    <lineage>
        <taxon>Eukaryota</taxon>
        <taxon>Viridiplantae</taxon>
        <taxon>Streptophyta</taxon>
        <taxon>Embryophyta</taxon>
        <taxon>Tracheophyta</taxon>
        <taxon>Spermatophyta</taxon>
        <taxon>Magnoliopsida</taxon>
        <taxon>Liliopsida</taxon>
        <taxon>Arecaceae</taxon>
        <taxon>Arecoideae</taxon>
        <taxon>Cocoseae</taxon>
        <taxon>Attaleinae</taxon>
        <taxon>Cocos</taxon>
    </lineage>
</organism>
<dbReference type="InterPro" id="IPR036236">
    <property type="entry name" value="Znf_C2H2_sf"/>
</dbReference>